<feature type="compositionally biased region" description="Low complexity" evidence="1">
    <location>
        <begin position="239"/>
        <end position="248"/>
    </location>
</feature>
<feature type="transmembrane region" description="Helical" evidence="2">
    <location>
        <begin position="184"/>
        <end position="208"/>
    </location>
</feature>
<keyword evidence="2" id="KW-0812">Transmembrane</keyword>
<reference evidence="4" key="1">
    <citation type="submission" date="2022-11" db="EMBL/GenBank/DDBJ databases">
        <authorList>
            <person name="Kikuchi T."/>
        </authorList>
    </citation>
    <scope>NUCLEOTIDE SEQUENCE</scope>
    <source>
        <strain evidence="4">PS1010</strain>
    </source>
</reference>
<comment type="caution">
    <text evidence="4">The sequence shown here is derived from an EMBL/GenBank/DDBJ whole genome shotgun (WGS) entry which is preliminary data.</text>
</comment>
<evidence type="ECO:0000256" key="2">
    <source>
        <dbReference type="SAM" id="Phobius"/>
    </source>
</evidence>
<proteinExistence type="predicted"/>
<feature type="compositionally biased region" description="Polar residues" evidence="1">
    <location>
        <begin position="249"/>
        <end position="265"/>
    </location>
</feature>
<organism evidence="4 5">
    <name type="scientific">Caenorhabditis angaria</name>
    <dbReference type="NCBI Taxonomy" id="860376"/>
    <lineage>
        <taxon>Eukaryota</taxon>
        <taxon>Metazoa</taxon>
        <taxon>Ecdysozoa</taxon>
        <taxon>Nematoda</taxon>
        <taxon>Chromadorea</taxon>
        <taxon>Rhabditida</taxon>
        <taxon>Rhabditina</taxon>
        <taxon>Rhabditomorpha</taxon>
        <taxon>Rhabditoidea</taxon>
        <taxon>Rhabditidae</taxon>
        <taxon>Peloderinae</taxon>
        <taxon>Caenorhabditis</taxon>
    </lineage>
</organism>
<keyword evidence="3" id="KW-0732">Signal</keyword>
<evidence type="ECO:0000256" key="1">
    <source>
        <dbReference type="SAM" id="MobiDB-lite"/>
    </source>
</evidence>
<evidence type="ECO:0000256" key="3">
    <source>
        <dbReference type="SAM" id="SignalP"/>
    </source>
</evidence>
<feature type="compositionally biased region" description="Pro residues" evidence="1">
    <location>
        <begin position="227"/>
        <end position="238"/>
    </location>
</feature>
<evidence type="ECO:0000313" key="4">
    <source>
        <dbReference type="EMBL" id="CAI5448265.1"/>
    </source>
</evidence>
<accession>A0A9P1IMB9</accession>
<keyword evidence="2" id="KW-0472">Membrane</keyword>
<protein>
    <submittedName>
        <fullName evidence="4">Uncharacterized protein</fullName>
    </submittedName>
</protein>
<dbReference type="Proteomes" id="UP001152747">
    <property type="component" value="Unassembled WGS sequence"/>
</dbReference>
<keyword evidence="5" id="KW-1185">Reference proteome</keyword>
<gene>
    <name evidence="4" type="ORF">CAMP_LOCUS10902</name>
</gene>
<feature type="signal peptide" evidence="3">
    <location>
        <begin position="1"/>
        <end position="17"/>
    </location>
</feature>
<name>A0A9P1IMB9_9PELO</name>
<feature type="chain" id="PRO_5040473087" evidence="3">
    <location>
        <begin position="18"/>
        <end position="272"/>
    </location>
</feature>
<keyword evidence="2" id="KW-1133">Transmembrane helix</keyword>
<dbReference type="AlphaFoldDB" id="A0A9P1IMB9"/>
<feature type="region of interest" description="Disordered" evidence="1">
    <location>
        <begin position="217"/>
        <end position="272"/>
    </location>
</feature>
<evidence type="ECO:0000313" key="5">
    <source>
        <dbReference type="Proteomes" id="UP001152747"/>
    </source>
</evidence>
<sequence length="272" mass="30865">MKILILFSFLYIFENRAEEEMKLIYHTCDPADQKRLDDFRFSDLNSVYITKMGQFERFYPILQKSKDGRQNTTKRYLTLCNGDGRDYVNKIRVCYSDGKSLSEEFEVDMWTMNAASRKKKIVTLPGAKFDHSNTHVFDICMPGGYGTILIIDCSHRKKAETKPKSAFEDDEENENEFKPNGRLAYFHLGFGATIVLNALIVLILTTIVNIEPKKPKKENTSLMLTPPDIPASPQPPKKPTTQPASKPQSTPKAQVPSTTQSTAKTPESAKKK</sequence>
<dbReference type="EMBL" id="CANHGI010000004">
    <property type="protein sequence ID" value="CAI5448265.1"/>
    <property type="molecule type" value="Genomic_DNA"/>
</dbReference>